<dbReference type="AlphaFoldDB" id="A0A3M0S1G0"/>
<evidence type="ECO:0000256" key="1">
    <source>
        <dbReference type="ARBA" id="ARBA00022814"/>
    </source>
</evidence>
<dbReference type="Gene3D" id="2.30.30.30">
    <property type="match status" value="1"/>
</dbReference>
<dbReference type="GO" id="GO:0031564">
    <property type="term" value="P:transcription antitermination"/>
    <property type="evidence" value="ECO:0007669"/>
    <property type="project" value="UniProtKB-KW"/>
</dbReference>
<dbReference type="CDD" id="cd09889">
    <property type="entry name" value="NGN_Bact_2"/>
    <property type="match status" value="1"/>
</dbReference>
<reference evidence="5 6" key="1">
    <citation type="submission" date="2018-10" db="EMBL/GenBank/DDBJ databases">
        <title>Genome-centric metagenomics revealed C2 chemical producing, CO utilizing Clostridium with novel acetogenic gene cluster.</title>
        <authorList>
            <person name="Kang H."/>
            <person name="Park B."/>
            <person name="Choi I.G."/>
            <person name="Chang I.S."/>
        </authorList>
    </citation>
    <scope>NUCLEOTIDE SEQUENCE [LARGE SCALE GENOMIC DNA]</scope>
    <source>
        <strain evidence="5 6">H21-9</strain>
    </source>
</reference>
<keyword evidence="1" id="KW-0889">Transcription antitermination</keyword>
<evidence type="ECO:0000256" key="2">
    <source>
        <dbReference type="ARBA" id="ARBA00023015"/>
    </source>
</evidence>
<dbReference type="PANTHER" id="PTHR30265:SF4">
    <property type="entry name" value="KOW MOTIF FAMILY PROTEIN, EXPRESSED"/>
    <property type="match status" value="1"/>
</dbReference>
<evidence type="ECO:0000313" key="6">
    <source>
        <dbReference type="Proteomes" id="UP000277999"/>
    </source>
</evidence>
<dbReference type="InterPro" id="IPR047663">
    <property type="entry name" value="Transcription_antiterm_LoaP"/>
</dbReference>
<name>A0A3M0S1G0_9CLOT</name>
<dbReference type="InterPro" id="IPR036735">
    <property type="entry name" value="NGN_dom_sf"/>
</dbReference>
<keyword evidence="3" id="KW-0804">Transcription</keyword>
<keyword evidence="2" id="KW-0805">Transcription regulation</keyword>
<dbReference type="CDD" id="cd06091">
    <property type="entry name" value="KOW_NusG"/>
    <property type="match status" value="1"/>
</dbReference>
<organism evidence="5 6">
    <name type="scientific">Clostridium autoethanogenum</name>
    <dbReference type="NCBI Taxonomy" id="84023"/>
    <lineage>
        <taxon>Bacteria</taxon>
        <taxon>Bacillati</taxon>
        <taxon>Bacillota</taxon>
        <taxon>Clostridia</taxon>
        <taxon>Eubacteriales</taxon>
        <taxon>Clostridiaceae</taxon>
        <taxon>Clostridium</taxon>
    </lineage>
</organism>
<evidence type="ECO:0000256" key="3">
    <source>
        <dbReference type="ARBA" id="ARBA00023163"/>
    </source>
</evidence>
<dbReference type="GO" id="GO:0006354">
    <property type="term" value="P:DNA-templated transcription elongation"/>
    <property type="evidence" value="ECO:0007669"/>
    <property type="project" value="InterPro"/>
</dbReference>
<evidence type="ECO:0000259" key="4">
    <source>
        <dbReference type="Pfam" id="PF02357"/>
    </source>
</evidence>
<dbReference type="NCBIfam" id="NF033641">
    <property type="entry name" value="antiterm_LoaP"/>
    <property type="match status" value="1"/>
</dbReference>
<gene>
    <name evidence="5" type="primary">loaP</name>
    <name evidence="5" type="ORF">D9O40_20555</name>
</gene>
<proteinExistence type="predicted"/>
<feature type="domain" description="NusG-like N-terminal" evidence="4">
    <location>
        <begin position="2"/>
        <end position="100"/>
    </location>
</feature>
<dbReference type="InterPro" id="IPR043425">
    <property type="entry name" value="NusG-like"/>
</dbReference>
<dbReference type="InterPro" id="IPR008991">
    <property type="entry name" value="Translation_prot_SH3-like_sf"/>
</dbReference>
<dbReference type="Proteomes" id="UP000277999">
    <property type="component" value="Unassembled WGS sequence"/>
</dbReference>
<accession>A0A3M0S1G0</accession>
<dbReference type="PANTHER" id="PTHR30265">
    <property type="entry name" value="RHO-INTERACTING TRANSCRIPTION TERMINATION FACTOR NUSG"/>
    <property type="match status" value="1"/>
</dbReference>
<dbReference type="InterPro" id="IPR014722">
    <property type="entry name" value="Rib_uL2_dom2"/>
</dbReference>
<dbReference type="Pfam" id="PF02357">
    <property type="entry name" value="NusG"/>
    <property type="match status" value="1"/>
</dbReference>
<dbReference type="Gene3D" id="3.30.70.940">
    <property type="entry name" value="NusG, N-terminal domain"/>
    <property type="match status" value="1"/>
</dbReference>
<dbReference type="SUPFAM" id="SSF50104">
    <property type="entry name" value="Translation proteins SH3-like domain"/>
    <property type="match status" value="1"/>
</dbReference>
<dbReference type="EMBL" id="RFAQ01000113">
    <property type="protein sequence ID" value="RMC92319.1"/>
    <property type="molecule type" value="Genomic_DNA"/>
</dbReference>
<comment type="caution">
    <text evidence="5">The sequence shown here is derived from an EMBL/GenBank/DDBJ whole genome shotgun (WGS) entry which is preliminary data.</text>
</comment>
<sequence length="169" mass="20049">MMWYAVQVRTGEEEKIKFICNKLISNDVLKECFISYYEKKIKYMGKWHTTTEILFPGYIFMVSDHIDDLLLNVKKIPKLIKILGNGNEIIPLYDREIEFLMMFGKEEHLVKMSYGYIENDKIIITDGPMKDYEGIIRRIDRHKRKAVIEIEFFGRIMDVSVGLEIVKKI</sequence>
<dbReference type="InterPro" id="IPR006645">
    <property type="entry name" value="NGN-like_dom"/>
</dbReference>
<dbReference type="SUPFAM" id="SSF82679">
    <property type="entry name" value="N-utilization substance G protein NusG, N-terminal domain"/>
    <property type="match status" value="1"/>
</dbReference>
<protein>
    <submittedName>
        <fullName evidence="5">Antiterminator LoaP</fullName>
    </submittedName>
</protein>
<evidence type="ECO:0000313" key="5">
    <source>
        <dbReference type="EMBL" id="RMC92319.1"/>
    </source>
</evidence>